<accession>A0A0R1EQC1</accession>
<sequence>MFAVRKEDAIMQENLAQEILLLLGSGRFLTTKEIAKLLNHPEASIKSELLKLVRAEKINRRYFAGRDYFQTVQPQTEPNILSTAAEQYLDRRHAAKKLGDARTCYHHLAGKAGVALFDRLLTQKLIVLTTANAYRLTEKGQHVLGRYLGHPVRQGKVQTCIDFSERRVHLAGKLGDELLTKLVANRQMTLSGNRLVRVLHPIDQQSLAVSHVS</sequence>
<dbReference type="PATRIC" id="fig|1423816.3.peg.1198"/>
<name>A0A0R1EQC1_LACZE</name>
<dbReference type="AlphaFoldDB" id="A0A0R1EQC1"/>
<evidence type="ECO:0000313" key="2">
    <source>
        <dbReference type="Proteomes" id="UP000051984"/>
    </source>
</evidence>
<comment type="caution">
    <text evidence="1">The sequence shown here is derived from an EMBL/GenBank/DDBJ whole genome shotgun (WGS) entry which is preliminary data.</text>
</comment>
<proteinExistence type="predicted"/>
<reference evidence="1 2" key="1">
    <citation type="journal article" date="2015" name="Genome Announc.">
        <title>Expanding the biotechnology potential of lactobacilli through comparative genomics of 213 strains and associated genera.</title>
        <authorList>
            <person name="Sun Z."/>
            <person name="Harris H.M."/>
            <person name="McCann A."/>
            <person name="Guo C."/>
            <person name="Argimon S."/>
            <person name="Zhang W."/>
            <person name="Yang X."/>
            <person name="Jeffery I.B."/>
            <person name="Cooney J.C."/>
            <person name="Kagawa T.F."/>
            <person name="Liu W."/>
            <person name="Song Y."/>
            <person name="Salvetti E."/>
            <person name="Wrobel A."/>
            <person name="Rasinkangas P."/>
            <person name="Parkhill J."/>
            <person name="Rea M.C."/>
            <person name="O'Sullivan O."/>
            <person name="Ritari J."/>
            <person name="Douillard F.P."/>
            <person name="Paul Ross R."/>
            <person name="Yang R."/>
            <person name="Briner A.E."/>
            <person name="Felis G.E."/>
            <person name="de Vos W.M."/>
            <person name="Barrangou R."/>
            <person name="Klaenhammer T.R."/>
            <person name="Caufield P.W."/>
            <person name="Cui Y."/>
            <person name="Zhang H."/>
            <person name="O'Toole P.W."/>
        </authorList>
    </citation>
    <scope>NUCLEOTIDE SEQUENCE [LARGE SCALE GENOMIC DNA]</scope>
    <source>
        <strain evidence="1 2">DSM 20178</strain>
    </source>
</reference>
<gene>
    <name evidence="1" type="ORF">FD51_GL001155</name>
</gene>
<organism evidence="1 2">
    <name type="scientific">Lacticaseibacillus zeae DSM 20178 = KCTC 3804</name>
    <dbReference type="NCBI Taxonomy" id="1423816"/>
    <lineage>
        <taxon>Bacteria</taxon>
        <taxon>Bacillati</taxon>
        <taxon>Bacillota</taxon>
        <taxon>Bacilli</taxon>
        <taxon>Lactobacillales</taxon>
        <taxon>Lactobacillaceae</taxon>
        <taxon>Lacticaseibacillus</taxon>
    </lineage>
</organism>
<evidence type="ECO:0000313" key="1">
    <source>
        <dbReference type="EMBL" id="KRK11580.1"/>
    </source>
</evidence>
<protein>
    <submittedName>
        <fullName evidence="1">Transcriptional regulator</fullName>
    </submittedName>
</protein>
<dbReference type="Proteomes" id="UP000051984">
    <property type="component" value="Unassembled WGS sequence"/>
</dbReference>
<dbReference type="EMBL" id="AZCT01000017">
    <property type="protein sequence ID" value="KRK11580.1"/>
    <property type="molecule type" value="Genomic_DNA"/>
</dbReference>
<dbReference type="eggNOG" id="COG0640">
    <property type="taxonomic scope" value="Bacteria"/>
</dbReference>